<evidence type="ECO:0000256" key="1">
    <source>
        <dbReference type="SAM" id="Coils"/>
    </source>
</evidence>
<evidence type="ECO:0000313" key="3">
    <source>
        <dbReference type="EMBL" id="SHI61023.1"/>
    </source>
</evidence>
<gene>
    <name evidence="3" type="ORF">SAMN02745176_00805</name>
</gene>
<protein>
    <submittedName>
        <fullName evidence="3">Uncharacterized protein</fullName>
    </submittedName>
</protein>
<feature type="coiled-coil region" evidence="1">
    <location>
        <begin position="37"/>
        <end position="75"/>
    </location>
</feature>
<feature type="transmembrane region" description="Helical" evidence="2">
    <location>
        <begin position="6"/>
        <end position="23"/>
    </location>
</feature>
<sequence>MRKSGYILIFVLLVFVGSITYILHANYRKIAANALTINELRYRITELENENSDLRKELEAQAEAHEREHELFQSMAFLSKEFVDACVSGNKEVLTKLLSDEFTLKDNEREIMAVYKYENENISERLYSRDSEYIYKDMLIQGYNYDVENDIFYIFLREFYVDKHGKPADILPSYKHLGFKRLNDEWKIVILEHDV</sequence>
<name>A0A1M6CJC9_9FIRM</name>
<proteinExistence type="predicted"/>
<accession>A0A1M6CJC9</accession>
<evidence type="ECO:0000313" key="4">
    <source>
        <dbReference type="Proteomes" id="UP000184442"/>
    </source>
</evidence>
<keyword evidence="2" id="KW-0472">Membrane</keyword>
<evidence type="ECO:0000256" key="2">
    <source>
        <dbReference type="SAM" id="Phobius"/>
    </source>
</evidence>
<keyword evidence="2" id="KW-1133">Transmembrane helix</keyword>
<keyword evidence="2" id="KW-0812">Transmembrane</keyword>
<organism evidence="3 4">
    <name type="scientific">Lutispora thermophila DSM 19022</name>
    <dbReference type="NCBI Taxonomy" id="1122184"/>
    <lineage>
        <taxon>Bacteria</taxon>
        <taxon>Bacillati</taxon>
        <taxon>Bacillota</taxon>
        <taxon>Clostridia</taxon>
        <taxon>Lutisporales</taxon>
        <taxon>Lutisporaceae</taxon>
        <taxon>Lutispora</taxon>
    </lineage>
</organism>
<reference evidence="3 4" key="1">
    <citation type="submission" date="2016-11" db="EMBL/GenBank/DDBJ databases">
        <authorList>
            <person name="Jaros S."/>
            <person name="Januszkiewicz K."/>
            <person name="Wedrychowicz H."/>
        </authorList>
    </citation>
    <scope>NUCLEOTIDE SEQUENCE [LARGE SCALE GENOMIC DNA]</scope>
    <source>
        <strain evidence="3 4">DSM 19022</strain>
    </source>
</reference>
<dbReference type="OrthoDB" id="2878735at2"/>
<keyword evidence="4" id="KW-1185">Reference proteome</keyword>
<dbReference type="RefSeq" id="WP_073024799.1">
    <property type="nucleotide sequence ID" value="NZ_FQZS01000005.1"/>
</dbReference>
<dbReference type="EMBL" id="FQZS01000005">
    <property type="protein sequence ID" value="SHI61023.1"/>
    <property type="molecule type" value="Genomic_DNA"/>
</dbReference>
<dbReference type="AlphaFoldDB" id="A0A1M6CJC9"/>
<dbReference type="Proteomes" id="UP000184442">
    <property type="component" value="Unassembled WGS sequence"/>
</dbReference>
<keyword evidence="1" id="KW-0175">Coiled coil</keyword>